<evidence type="ECO:0000313" key="3">
    <source>
        <dbReference type="Proteomes" id="UP000677413"/>
    </source>
</evidence>
<reference evidence="2 3" key="1">
    <citation type="submission" date="2021-04" db="EMBL/GenBank/DDBJ databases">
        <authorList>
            <person name="Tang X."/>
            <person name="Zhou X."/>
            <person name="Chen X."/>
            <person name="Cernava T."/>
            <person name="Zhang C."/>
        </authorList>
    </citation>
    <scope>NUCLEOTIDE SEQUENCE [LARGE SCALE GENOMIC DNA]</scope>
    <source>
        <strain evidence="2 3">BH-SS-21</strain>
    </source>
</reference>
<comment type="caution">
    <text evidence="2">The sequence shown here is derived from an EMBL/GenBank/DDBJ whole genome shotgun (WGS) entry which is preliminary data.</text>
</comment>
<dbReference type="RefSeq" id="WP_210890774.1">
    <property type="nucleotide sequence ID" value="NZ_JAGPYQ010000002.1"/>
</dbReference>
<accession>A0A940Y196</accession>
<feature type="compositionally biased region" description="Low complexity" evidence="1">
    <location>
        <begin position="136"/>
        <end position="149"/>
    </location>
</feature>
<evidence type="ECO:0000256" key="1">
    <source>
        <dbReference type="SAM" id="MobiDB-lite"/>
    </source>
</evidence>
<feature type="compositionally biased region" description="Basic and acidic residues" evidence="1">
    <location>
        <begin position="151"/>
        <end position="161"/>
    </location>
</feature>
<keyword evidence="3" id="KW-1185">Reference proteome</keyword>
<evidence type="ECO:0000313" key="2">
    <source>
        <dbReference type="EMBL" id="MBQ0853643.1"/>
    </source>
</evidence>
<feature type="region of interest" description="Disordered" evidence="1">
    <location>
        <begin position="124"/>
        <end position="161"/>
    </location>
</feature>
<dbReference type="EMBL" id="JAGPYQ010000002">
    <property type="protein sequence ID" value="MBQ0853643.1"/>
    <property type="molecule type" value="Genomic_DNA"/>
</dbReference>
<proteinExistence type="predicted"/>
<sequence length="161" mass="17027">MELHQFAALSADLTGFDCRELQETGMLHTYRQVVVDQTGAERLDRLADSVAGTPDGPPRFEDDSARELARAITHLWYVGTWPGLPDSLPPDNGAGTPQTGPYVVSSQAYEQGLVWRAFGGNAPGAAAQAHGSWADAPSEAAPAPSEAAPRGARDTESVVAR</sequence>
<gene>
    <name evidence="2" type="ORF">J8N05_36385</name>
</gene>
<organism evidence="2 3">
    <name type="scientific">Streptomyces liliiviolaceus</name>
    <dbReference type="NCBI Taxonomy" id="2823109"/>
    <lineage>
        <taxon>Bacteria</taxon>
        <taxon>Bacillati</taxon>
        <taxon>Actinomycetota</taxon>
        <taxon>Actinomycetes</taxon>
        <taxon>Kitasatosporales</taxon>
        <taxon>Streptomycetaceae</taxon>
        <taxon>Streptomyces</taxon>
    </lineage>
</organism>
<dbReference type="Proteomes" id="UP000677413">
    <property type="component" value="Unassembled WGS sequence"/>
</dbReference>
<name>A0A940Y196_9ACTN</name>
<protein>
    <submittedName>
        <fullName evidence="2">Uncharacterized protein</fullName>
    </submittedName>
</protein>
<dbReference type="AlphaFoldDB" id="A0A940Y196"/>